<gene>
    <name evidence="3" type="ORF">MTR62_17020</name>
</gene>
<evidence type="ECO:0000313" key="4">
    <source>
        <dbReference type="Proteomes" id="UP001162881"/>
    </source>
</evidence>
<evidence type="ECO:0000256" key="1">
    <source>
        <dbReference type="ARBA" id="ARBA00022729"/>
    </source>
</evidence>
<name>A0ABT0BH44_9SPHN</name>
<dbReference type="Gene3D" id="2.50.20.10">
    <property type="entry name" value="Lipoprotein localisation LolA/LolB/LppX"/>
    <property type="match status" value="1"/>
</dbReference>
<keyword evidence="3" id="KW-0449">Lipoprotein</keyword>
<feature type="chain" id="PRO_5045130342" evidence="2">
    <location>
        <begin position="39"/>
        <end position="225"/>
    </location>
</feature>
<dbReference type="InterPro" id="IPR029046">
    <property type="entry name" value="LolA/LolB/LppX"/>
</dbReference>
<feature type="signal peptide" evidence="2">
    <location>
        <begin position="1"/>
        <end position="38"/>
    </location>
</feature>
<protein>
    <submittedName>
        <fullName evidence="3">Outer membrane lipoprotein carrier protein LolA</fullName>
    </submittedName>
</protein>
<comment type="caution">
    <text evidence="3">The sequence shown here is derived from an EMBL/GenBank/DDBJ whole genome shotgun (WGS) entry which is preliminary data.</text>
</comment>
<dbReference type="InterPro" id="IPR004564">
    <property type="entry name" value="OM_lipoprot_carrier_LolA-like"/>
</dbReference>
<evidence type="ECO:0000256" key="2">
    <source>
        <dbReference type="SAM" id="SignalP"/>
    </source>
</evidence>
<accession>A0ABT0BH44</accession>
<sequence>MKKLTKTFRKYTSAAVPISLGAAALGVCATLAPLPAVAAAANPADAAKLDQAVAALRAITTMKADFVQTDRNGQSVSGQLTLKRPGKIRFQYEKSVPMLIVGDGSALTMIDYEVNQVQRWPIKNSPLGALLDPSRDVAKYGTLRDTGNPNVIAVEVRDRQHPEYGIITLIFTRKAGAPGGLELAYWVALDSQNTRTTIQLTNQTYGMAVPDSTFRWKDPRPRKRR</sequence>
<dbReference type="PANTHER" id="PTHR35869:SF1">
    <property type="entry name" value="OUTER-MEMBRANE LIPOPROTEIN CARRIER PROTEIN"/>
    <property type="match status" value="1"/>
</dbReference>
<dbReference type="SUPFAM" id="SSF89392">
    <property type="entry name" value="Prokaryotic lipoproteins and lipoprotein localization factors"/>
    <property type="match status" value="1"/>
</dbReference>
<proteinExistence type="predicted"/>
<organism evidence="3 4">
    <name type="scientific">Novosphingobium organovorum</name>
    <dbReference type="NCBI Taxonomy" id="2930092"/>
    <lineage>
        <taxon>Bacteria</taxon>
        <taxon>Pseudomonadati</taxon>
        <taxon>Pseudomonadota</taxon>
        <taxon>Alphaproteobacteria</taxon>
        <taxon>Sphingomonadales</taxon>
        <taxon>Sphingomonadaceae</taxon>
        <taxon>Novosphingobium</taxon>
    </lineage>
</organism>
<dbReference type="Proteomes" id="UP001162881">
    <property type="component" value="Unassembled WGS sequence"/>
</dbReference>
<dbReference type="Pfam" id="PF03548">
    <property type="entry name" value="LolA"/>
    <property type="match status" value="1"/>
</dbReference>
<dbReference type="CDD" id="cd16325">
    <property type="entry name" value="LolA"/>
    <property type="match status" value="1"/>
</dbReference>
<keyword evidence="4" id="KW-1185">Reference proteome</keyword>
<evidence type="ECO:0000313" key="3">
    <source>
        <dbReference type="EMBL" id="MCJ2184378.1"/>
    </source>
</evidence>
<keyword evidence="1 2" id="KW-0732">Signal</keyword>
<dbReference type="PANTHER" id="PTHR35869">
    <property type="entry name" value="OUTER-MEMBRANE LIPOPROTEIN CARRIER PROTEIN"/>
    <property type="match status" value="1"/>
</dbReference>
<dbReference type="EMBL" id="JALHLF010000097">
    <property type="protein sequence ID" value="MCJ2184378.1"/>
    <property type="molecule type" value="Genomic_DNA"/>
</dbReference>
<dbReference type="RefSeq" id="WP_244023154.1">
    <property type="nucleotide sequence ID" value="NZ_JALHLF010000097.1"/>
</dbReference>
<reference evidence="3" key="1">
    <citation type="submission" date="2022-03" db="EMBL/GenBank/DDBJ databases">
        <title>Identification of a novel bacterium isolated from mangrove sediments.</title>
        <authorList>
            <person name="Pan X."/>
        </authorList>
    </citation>
    <scope>NUCLEOTIDE SEQUENCE</scope>
    <source>
        <strain evidence="3">B1949</strain>
    </source>
</reference>